<organism evidence="1 2">
    <name type="scientific">Marasmius crinis-equi</name>
    <dbReference type="NCBI Taxonomy" id="585013"/>
    <lineage>
        <taxon>Eukaryota</taxon>
        <taxon>Fungi</taxon>
        <taxon>Dikarya</taxon>
        <taxon>Basidiomycota</taxon>
        <taxon>Agaricomycotina</taxon>
        <taxon>Agaricomycetes</taxon>
        <taxon>Agaricomycetidae</taxon>
        <taxon>Agaricales</taxon>
        <taxon>Marasmiineae</taxon>
        <taxon>Marasmiaceae</taxon>
        <taxon>Marasmius</taxon>
    </lineage>
</organism>
<protein>
    <submittedName>
        <fullName evidence="1">Uncharacterized protein</fullName>
    </submittedName>
</protein>
<keyword evidence="2" id="KW-1185">Reference proteome</keyword>
<sequence>MFRIDEIGASVSYASQAVARFPDAVTAINYLRKLGSPPPTITFSRTTPKIDNVCQAFTALSNLITENKTSLRYVYSHWDTILLHWTYFMLQSVILSSEARFTAIGSEYFERCLSSLVIILQFPGDQTRIIKQLSLRLQIFATRTWYLLLDIRHSLRAPWSLVLVNFVRCDSPMIPLLSTEDSYTDPVQMGRIVLKHLQSEMLEIKKKKDDAVDVEDKKDGNFDGLHIVMVLLNSVPGHVRAENTILRSTNVNFALRVMTRITKFFLLTKSKHLRDAEPFHQLSSDAHDIVRSSLRIVLTTAQQPVRICRILHFGIVHAIMHADMRYHALDRRREAEGLSVTVASESTEILERITKYLVFPNVLRQFRRCALNIMFDGNFFVQTGATIISNAWKKALDRSEDLYRIRQIMKQTSGLCSHRAAS</sequence>
<accession>A0ABR3FWB8</accession>
<evidence type="ECO:0000313" key="2">
    <source>
        <dbReference type="Proteomes" id="UP001465976"/>
    </source>
</evidence>
<evidence type="ECO:0000313" key="1">
    <source>
        <dbReference type="EMBL" id="KAL0579829.1"/>
    </source>
</evidence>
<dbReference type="Proteomes" id="UP001465976">
    <property type="component" value="Unassembled WGS sequence"/>
</dbReference>
<comment type="caution">
    <text evidence="1">The sequence shown here is derived from an EMBL/GenBank/DDBJ whole genome shotgun (WGS) entry which is preliminary data.</text>
</comment>
<name>A0ABR3FWB8_9AGAR</name>
<dbReference type="EMBL" id="JBAHYK010000047">
    <property type="protein sequence ID" value="KAL0579829.1"/>
    <property type="molecule type" value="Genomic_DNA"/>
</dbReference>
<reference evidence="1 2" key="1">
    <citation type="submission" date="2024-02" db="EMBL/GenBank/DDBJ databases">
        <title>A draft genome for the cacao thread blight pathogen Marasmius crinis-equi.</title>
        <authorList>
            <person name="Cohen S.P."/>
            <person name="Baruah I.K."/>
            <person name="Amoako-Attah I."/>
            <person name="Bukari Y."/>
            <person name="Meinhardt L.W."/>
            <person name="Bailey B.A."/>
        </authorList>
    </citation>
    <scope>NUCLEOTIDE SEQUENCE [LARGE SCALE GENOMIC DNA]</scope>
    <source>
        <strain evidence="1 2">GH-76</strain>
    </source>
</reference>
<gene>
    <name evidence="1" type="ORF">V5O48_002181</name>
</gene>
<proteinExistence type="predicted"/>